<dbReference type="Proteomes" id="UP001201980">
    <property type="component" value="Unassembled WGS sequence"/>
</dbReference>
<evidence type="ECO:0000256" key="1">
    <source>
        <dbReference type="SAM" id="MobiDB-lite"/>
    </source>
</evidence>
<proteinExistence type="predicted"/>
<organism evidence="2 3">
    <name type="scientific">Zalerion maritima</name>
    <dbReference type="NCBI Taxonomy" id="339359"/>
    <lineage>
        <taxon>Eukaryota</taxon>
        <taxon>Fungi</taxon>
        <taxon>Dikarya</taxon>
        <taxon>Ascomycota</taxon>
        <taxon>Pezizomycotina</taxon>
        <taxon>Sordariomycetes</taxon>
        <taxon>Lulworthiomycetidae</taxon>
        <taxon>Lulworthiales</taxon>
        <taxon>Lulworthiaceae</taxon>
        <taxon>Zalerion</taxon>
    </lineage>
</organism>
<feature type="region of interest" description="Disordered" evidence="1">
    <location>
        <begin position="146"/>
        <end position="167"/>
    </location>
</feature>
<name>A0AAD5WXK4_9PEZI</name>
<dbReference type="EMBL" id="JAKWBI020000020">
    <property type="protein sequence ID" value="KAJ2905977.1"/>
    <property type="molecule type" value="Genomic_DNA"/>
</dbReference>
<sequence>MSNPNPTFPSRPPRDGNPWGNNSKNHDKSAYLCAQHGCTFLASEGSTHCKSHWASDLAAKRATYEELWGRWKEAQKPRLEPYCASRNCPNKRAKPLWFYICTHPGCPDRISLVPYQLVPPKYCRKHRKDEFKMTDEAGREGNFLAKDKSEDDAMRQSQSWEKGMEMF</sequence>
<evidence type="ECO:0000313" key="2">
    <source>
        <dbReference type="EMBL" id="KAJ2905977.1"/>
    </source>
</evidence>
<protein>
    <submittedName>
        <fullName evidence="2">Uncharacterized protein</fullName>
    </submittedName>
</protein>
<keyword evidence="3" id="KW-1185">Reference proteome</keyword>
<feature type="region of interest" description="Disordered" evidence="1">
    <location>
        <begin position="1"/>
        <end position="23"/>
    </location>
</feature>
<gene>
    <name evidence="2" type="ORF">MKZ38_003460</name>
</gene>
<reference evidence="2" key="1">
    <citation type="submission" date="2022-07" db="EMBL/GenBank/DDBJ databases">
        <title>Draft genome sequence of Zalerion maritima ATCC 34329, a (micro)plastics degrading marine fungus.</title>
        <authorList>
            <person name="Paco A."/>
            <person name="Goncalves M.F.M."/>
            <person name="Rocha-Santos T.A.P."/>
            <person name="Alves A."/>
        </authorList>
    </citation>
    <scope>NUCLEOTIDE SEQUENCE</scope>
    <source>
        <strain evidence="2">ATCC 34329</strain>
    </source>
</reference>
<feature type="compositionally biased region" description="Pro residues" evidence="1">
    <location>
        <begin position="1"/>
        <end position="11"/>
    </location>
</feature>
<dbReference type="AlphaFoldDB" id="A0AAD5WXK4"/>
<comment type="caution">
    <text evidence="2">The sequence shown here is derived from an EMBL/GenBank/DDBJ whole genome shotgun (WGS) entry which is preliminary data.</text>
</comment>
<accession>A0AAD5WXK4</accession>
<evidence type="ECO:0000313" key="3">
    <source>
        <dbReference type="Proteomes" id="UP001201980"/>
    </source>
</evidence>